<sequence>MRSLVSATNLLTILGAVNLVSGYVVIPPSLSIPEDNRAFGFTRSAFPQPASKLQKRYARQQQHNTNNYASNNNNLQPGAPAKPTTVIDYENQEDLSLVTMGFVRGGHRSADPVLTTTVVSVSTNIDMDQGHGGQEHQLNLRQRQVTKTGSGSGCSILKTAAIAFANQTSCDTCDCCCCSTVEGWGSKLPRLLKLQLASI</sequence>
<protein>
    <submittedName>
        <fullName evidence="3">Uncharacterized protein</fullName>
    </submittedName>
</protein>
<feature type="signal peptide" evidence="1">
    <location>
        <begin position="1"/>
        <end position="22"/>
    </location>
</feature>
<name>A0A6P8B9K3_PYRGI</name>
<dbReference type="Proteomes" id="UP000515153">
    <property type="component" value="Unplaced"/>
</dbReference>
<evidence type="ECO:0000313" key="2">
    <source>
        <dbReference type="Proteomes" id="UP000515153"/>
    </source>
</evidence>
<accession>A0A6P8B9K3</accession>
<gene>
    <name evidence="3" type="ORF">PgNI_04375</name>
</gene>
<keyword evidence="2" id="KW-1185">Reference proteome</keyword>
<evidence type="ECO:0000313" key="3">
    <source>
        <dbReference type="RefSeq" id="XP_030983704.1"/>
    </source>
</evidence>
<dbReference type="RefSeq" id="XP_030983704.1">
    <property type="nucleotide sequence ID" value="XM_031124423.1"/>
</dbReference>
<dbReference type="KEGG" id="pgri:PgNI_04375"/>
<reference evidence="3" key="3">
    <citation type="submission" date="2025-08" db="UniProtKB">
        <authorList>
            <consortium name="RefSeq"/>
        </authorList>
    </citation>
    <scope>IDENTIFICATION</scope>
    <source>
        <strain evidence="3">NI907</strain>
    </source>
</reference>
<feature type="chain" id="PRO_5028208341" evidence="1">
    <location>
        <begin position="23"/>
        <end position="199"/>
    </location>
</feature>
<proteinExistence type="predicted"/>
<keyword evidence="1" id="KW-0732">Signal</keyword>
<evidence type="ECO:0000256" key="1">
    <source>
        <dbReference type="SAM" id="SignalP"/>
    </source>
</evidence>
<dbReference type="GeneID" id="41959332"/>
<reference evidence="3" key="2">
    <citation type="submission" date="2019-10" db="EMBL/GenBank/DDBJ databases">
        <authorList>
            <consortium name="NCBI Genome Project"/>
        </authorList>
    </citation>
    <scope>NUCLEOTIDE SEQUENCE</scope>
    <source>
        <strain evidence="3">NI907</strain>
    </source>
</reference>
<reference evidence="3" key="1">
    <citation type="journal article" date="2019" name="Mol. Biol. Evol.">
        <title>Blast fungal genomes show frequent chromosomal changes, gene gains and losses, and effector gene turnover.</title>
        <authorList>
            <person name="Gomez Luciano L.B."/>
            <person name="Jason Tsai I."/>
            <person name="Chuma I."/>
            <person name="Tosa Y."/>
            <person name="Chen Y.H."/>
            <person name="Li J.Y."/>
            <person name="Li M.Y."/>
            <person name="Jade Lu M.Y."/>
            <person name="Nakayashiki H."/>
            <person name="Li W.H."/>
        </authorList>
    </citation>
    <scope>NUCLEOTIDE SEQUENCE</scope>
    <source>
        <strain evidence="3">NI907</strain>
    </source>
</reference>
<dbReference type="AlphaFoldDB" id="A0A6P8B9K3"/>
<organism evidence="2 3">
    <name type="scientific">Pyricularia grisea</name>
    <name type="common">Crabgrass-specific blast fungus</name>
    <name type="synonym">Magnaporthe grisea</name>
    <dbReference type="NCBI Taxonomy" id="148305"/>
    <lineage>
        <taxon>Eukaryota</taxon>
        <taxon>Fungi</taxon>
        <taxon>Dikarya</taxon>
        <taxon>Ascomycota</taxon>
        <taxon>Pezizomycotina</taxon>
        <taxon>Sordariomycetes</taxon>
        <taxon>Sordariomycetidae</taxon>
        <taxon>Magnaporthales</taxon>
        <taxon>Pyriculariaceae</taxon>
        <taxon>Pyricularia</taxon>
    </lineage>
</organism>
<dbReference type="OrthoDB" id="5231492at2759"/>